<evidence type="ECO:0000259" key="2">
    <source>
        <dbReference type="Pfam" id="PF17764"/>
    </source>
</evidence>
<evidence type="ECO:0000313" key="3">
    <source>
        <dbReference type="EMBL" id="TKR22046.1"/>
    </source>
</evidence>
<accession>A0A7Z8JXE1</accession>
<dbReference type="Pfam" id="PF17764">
    <property type="entry name" value="PriA_3primeBD"/>
    <property type="match status" value="1"/>
</dbReference>
<dbReference type="InterPro" id="IPR042115">
    <property type="entry name" value="PriA_3primeBD_sf"/>
</dbReference>
<proteinExistence type="predicted"/>
<feature type="non-terminal residue" evidence="3">
    <location>
        <position position="1"/>
    </location>
</feature>
<reference evidence="3 4" key="1">
    <citation type="submission" date="2019-05" db="EMBL/GenBank/DDBJ databases">
        <title>Genome sequence of Cellulomonas hominis strain CS1.</title>
        <authorList>
            <person name="Belmont J."/>
            <person name="Maclea K.S."/>
        </authorList>
    </citation>
    <scope>NUCLEOTIDE SEQUENCE [LARGE SCALE GENOMIC DNA]</scope>
    <source>
        <strain evidence="3 4">CS1</strain>
    </source>
</reference>
<dbReference type="Proteomes" id="UP000308121">
    <property type="component" value="Unassembled WGS sequence"/>
</dbReference>
<sequence>AHLDRPFEYLVPATLAQAAAPGTRVKVRFGAQDVDGYVLDRTVEPEQRRLLGDTGGARRRGPVRHPVAQDRAERSASTRSVRSQVNSGSARPKWPYAAVFR</sequence>
<dbReference type="GO" id="GO:0003677">
    <property type="term" value="F:DNA binding"/>
    <property type="evidence" value="ECO:0007669"/>
    <property type="project" value="InterPro"/>
</dbReference>
<feature type="compositionally biased region" description="Basic and acidic residues" evidence="1">
    <location>
        <begin position="67"/>
        <end position="76"/>
    </location>
</feature>
<organism evidence="3 4">
    <name type="scientific">Cellulomonas hominis</name>
    <dbReference type="NCBI Taxonomy" id="156981"/>
    <lineage>
        <taxon>Bacteria</taxon>
        <taxon>Bacillati</taxon>
        <taxon>Actinomycetota</taxon>
        <taxon>Actinomycetes</taxon>
        <taxon>Micrococcales</taxon>
        <taxon>Cellulomonadaceae</taxon>
        <taxon>Cellulomonas</taxon>
    </lineage>
</organism>
<gene>
    <name evidence="3" type="ORF">FA014_18560</name>
</gene>
<feature type="domain" description="Primosomal protein N' 3' DNA-binding" evidence="2">
    <location>
        <begin position="2"/>
        <end position="46"/>
    </location>
</feature>
<comment type="caution">
    <text evidence="3">The sequence shown here is derived from an EMBL/GenBank/DDBJ whole genome shotgun (WGS) entry which is preliminary data.</text>
</comment>
<dbReference type="Gene3D" id="3.40.1440.60">
    <property type="entry name" value="PriA, 3(prime) DNA-binding domain"/>
    <property type="match status" value="1"/>
</dbReference>
<feature type="compositionally biased region" description="Polar residues" evidence="1">
    <location>
        <begin position="77"/>
        <end position="89"/>
    </location>
</feature>
<evidence type="ECO:0000256" key="1">
    <source>
        <dbReference type="SAM" id="MobiDB-lite"/>
    </source>
</evidence>
<name>A0A7Z8JXE1_9CELL</name>
<evidence type="ECO:0000313" key="4">
    <source>
        <dbReference type="Proteomes" id="UP000308121"/>
    </source>
</evidence>
<feature type="region of interest" description="Disordered" evidence="1">
    <location>
        <begin position="48"/>
        <end position="101"/>
    </location>
</feature>
<dbReference type="EMBL" id="SZYE01000265">
    <property type="protein sequence ID" value="TKR22046.1"/>
    <property type="molecule type" value="Genomic_DNA"/>
</dbReference>
<protein>
    <recommendedName>
        <fullName evidence="2">Primosomal protein N' 3' DNA-binding domain-containing protein</fullName>
    </recommendedName>
</protein>
<dbReference type="AlphaFoldDB" id="A0A7Z8JXE1"/>
<dbReference type="InterPro" id="IPR041222">
    <property type="entry name" value="PriA_3primeBD"/>
</dbReference>